<evidence type="ECO:0000313" key="2">
    <source>
        <dbReference type="EMBL" id="CAE8716285.1"/>
    </source>
</evidence>
<gene>
    <name evidence="2" type="ORF">PGLA2088_LOCUS38993</name>
</gene>
<dbReference type="EMBL" id="CAJNNW010032939">
    <property type="protein sequence ID" value="CAE8716285.1"/>
    <property type="molecule type" value="Genomic_DNA"/>
</dbReference>
<evidence type="ECO:0000256" key="1">
    <source>
        <dbReference type="SAM" id="MobiDB-lite"/>
    </source>
</evidence>
<organism evidence="2 3">
    <name type="scientific">Polarella glacialis</name>
    <name type="common">Dinoflagellate</name>
    <dbReference type="NCBI Taxonomy" id="89957"/>
    <lineage>
        <taxon>Eukaryota</taxon>
        <taxon>Sar</taxon>
        <taxon>Alveolata</taxon>
        <taxon>Dinophyceae</taxon>
        <taxon>Suessiales</taxon>
        <taxon>Suessiaceae</taxon>
        <taxon>Polarella</taxon>
    </lineage>
</organism>
<accession>A0A813L088</accession>
<evidence type="ECO:0000313" key="3">
    <source>
        <dbReference type="Proteomes" id="UP000626109"/>
    </source>
</evidence>
<proteinExistence type="predicted"/>
<feature type="region of interest" description="Disordered" evidence="1">
    <location>
        <begin position="80"/>
        <end position="143"/>
    </location>
</feature>
<reference evidence="2" key="1">
    <citation type="submission" date="2021-02" db="EMBL/GenBank/DDBJ databases">
        <authorList>
            <person name="Dougan E. K."/>
            <person name="Rhodes N."/>
            <person name="Thang M."/>
            <person name="Chan C."/>
        </authorList>
    </citation>
    <scope>NUCLEOTIDE SEQUENCE</scope>
</reference>
<dbReference type="AlphaFoldDB" id="A0A813L088"/>
<protein>
    <submittedName>
        <fullName evidence="2">Uncharacterized protein</fullName>
    </submittedName>
</protein>
<name>A0A813L088_POLGL</name>
<comment type="caution">
    <text evidence="2">The sequence shown here is derived from an EMBL/GenBank/DDBJ whole genome shotgun (WGS) entry which is preliminary data.</text>
</comment>
<feature type="non-terminal residue" evidence="2">
    <location>
        <position position="1"/>
    </location>
</feature>
<feature type="compositionally biased region" description="Basic and acidic residues" evidence="1">
    <location>
        <begin position="80"/>
        <end position="99"/>
    </location>
</feature>
<sequence length="143" mass="15674">QSTSIQRFVPTGCSYAEVMTSLSTPLGRATTTAARPTPCLRAWRLLAVVSGTLWVLARQSGPQVFSAIPRGAREDGRFEYVPRKRGDPPIQRERPERKRYGTGPAVTQENKNLLAELRSTRPGSAEAKSIAADLLANPTQLNR</sequence>
<dbReference type="Proteomes" id="UP000626109">
    <property type="component" value="Unassembled WGS sequence"/>
</dbReference>
<feature type="non-terminal residue" evidence="2">
    <location>
        <position position="143"/>
    </location>
</feature>